<gene>
    <name evidence="2" type="ORF">AAE3_LOCUS9967</name>
</gene>
<keyword evidence="1" id="KW-1133">Transmembrane helix</keyword>
<keyword evidence="1" id="KW-0472">Membrane</keyword>
<evidence type="ECO:0000313" key="3">
    <source>
        <dbReference type="Proteomes" id="UP000467700"/>
    </source>
</evidence>
<dbReference type="AlphaFoldDB" id="A0A8S0XPG1"/>
<proteinExistence type="predicted"/>
<dbReference type="Proteomes" id="UP000467700">
    <property type="component" value="Unassembled WGS sequence"/>
</dbReference>
<name>A0A8S0XPG1_CYCAE</name>
<dbReference type="EMBL" id="CACVBS010000062">
    <property type="protein sequence ID" value="CAA7267743.1"/>
    <property type="molecule type" value="Genomic_DNA"/>
</dbReference>
<keyword evidence="1" id="KW-0812">Transmembrane</keyword>
<feature type="transmembrane region" description="Helical" evidence="1">
    <location>
        <begin position="65"/>
        <end position="91"/>
    </location>
</feature>
<evidence type="ECO:0000313" key="2">
    <source>
        <dbReference type="EMBL" id="CAA7267743.1"/>
    </source>
</evidence>
<sequence length="150" mass="16379">MSMGLNIIIFGLSMVYFGYLSLFIAFGALGVSLIHNITILALSHKEHKAGPEALAGKLPATARKATIICGWLIMIAWAAAAGMTCAMVIIVGGWAETPRYNVIAGHFEWVFELFEMVVTGLLALKCTRERQQIVGLANTARWYQLGSYNL</sequence>
<dbReference type="OrthoDB" id="2853572at2759"/>
<feature type="transmembrane region" description="Helical" evidence="1">
    <location>
        <begin position="20"/>
        <end position="44"/>
    </location>
</feature>
<protein>
    <submittedName>
        <fullName evidence="2">Uncharacterized protein</fullName>
    </submittedName>
</protein>
<organism evidence="2 3">
    <name type="scientific">Cyclocybe aegerita</name>
    <name type="common">Black poplar mushroom</name>
    <name type="synonym">Agrocybe aegerita</name>
    <dbReference type="NCBI Taxonomy" id="1973307"/>
    <lineage>
        <taxon>Eukaryota</taxon>
        <taxon>Fungi</taxon>
        <taxon>Dikarya</taxon>
        <taxon>Basidiomycota</taxon>
        <taxon>Agaricomycotina</taxon>
        <taxon>Agaricomycetes</taxon>
        <taxon>Agaricomycetidae</taxon>
        <taxon>Agaricales</taxon>
        <taxon>Agaricineae</taxon>
        <taxon>Bolbitiaceae</taxon>
        <taxon>Cyclocybe</taxon>
    </lineage>
</organism>
<reference evidence="2 3" key="1">
    <citation type="submission" date="2020-01" db="EMBL/GenBank/DDBJ databases">
        <authorList>
            <person name="Gupta K D."/>
        </authorList>
    </citation>
    <scope>NUCLEOTIDE SEQUENCE [LARGE SCALE GENOMIC DNA]</scope>
</reference>
<keyword evidence="3" id="KW-1185">Reference proteome</keyword>
<feature type="transmembrane region" description="Helical" evidence="1">
    <location>
        <begin position="103"/>
        <end position="124"/>
    </location>
</feature>
<comment type="caution">
    <text evidence="2">The sequence shown here is derived from an EMBL/GenBank/DDBJ whole genome shotgun (WGS) entry which is preliminary data.</text>
</comment>
<evidence type="ECO:0000256" key="1">
    <source>
        <dbReference type="SAM" id="Phobius"/>
    </source>
</evidence>
<accession>A0A8S0XPG1</accession>